<dbReference type="RefSeq" id="WP_168183540.1">
    <property type="nucleotide sequence ID" value="NZ_CP050919.1"/>
</dbReference>
<organism evidence="4 5">
    <name type="scientific">Limosilactobacillus fermentum</name>
    <name type="common">Lactobacillus fermentum</name>
    <dbReference type="NCBI Taxonomy" id="1613"/>
    <lineage>
        <taxon>Bacteria</taxon>
        <taxon>Bacillati</taxon>
        <taxon>Bacillota</taxon>
        <taxon>Bacilli</taxon>
        <taxon>Lactobacillales</taxon>
        <taxon>Lactobacillaceae</taxon>
        <taxon>Limosilactobacillus</taxon>
    </lineage>
</organism>
<dbReference type="SUPFAM" id="SSF56563">
    <property type="entry name" value="Major capsid protein gp5"/>
    <property type="match status" value="1"/>
</dbReference>
<protein>
    <recommendedName>
        <fullName evidence="3">Phage capsid-like C-terminal domain-containing protein</fullName>
    </recommendedName>
</protein>
<dbReference type="Pfam" id="PF05065">
    <property type="entry name" value="Phage_capsid"/>
    <property type="match status" value="1"/>
</dbReference>
<evidence type="ECO:0000256" key="1">
    <source>
        <dbReference type="ARBA" id="ARBA00004328"/>
    </source>
</evidence>
<sequence>MNFYELKTNVSNIGSALKDANEQLSTLAADPSATTEDISAQQKKVDALQVRYETLNKQYKEETAKQQAKLKDPKEPDQKSPEERKNQAFAQLVRNTMAKQAVSAEIYQALGDDSSTGGSKFLPKTVSTNIIAAPEETNPLRDISTVTQIPNLEIPRLTFTLDDSDFIQDTATAKEMQAKGDTVSFTRNKFKVKVGVSETVLLGSDANLTQYIEQGLRNGVVTKERSVAFATDPVSKEAEKHMSFYDKSTVNIKHVTGADLYEAITQAVADLPESYRENATIVMAYKDYLNIVKELSNGSATLYGAQPSAVLGKPVVFTDAASLPVIGDFSYSHYNYDIDTLYEQDKDVDTGIEKFVVTAWFDHQIKLANAFRIAEVAGK</sequence>
<dbReference type="AlphaFoldDB" id="A0AAJ4KX71"/>
<proteinExistence type="predicted"/>
<dbReference type="InterPro" id="IPR054612">
    <property type="entry name" value="Phage_capsid-like_C"/>
</dbReference>
<dbReference type="Proteomes" id="UP000503169">
    <property type="component" value="Chromosome"/>
</dbReference>
<evidence type="ECO:0000256" key="2">
    <source>
        <dbReference type="SAM" id="MobiDB-lite"/>
    </source>
</evidence>
<reference evidence="4 5" key="1">
    <citation type="submission" date="2020-04" db="EMBL/GenBank/DDBJ databases">
        <title>Novel strain L. Fermentum HFD1 producer antibacterial peptides.</title>
        <authorList>
            <person name="Ozhegov G.D."/>
            <person name="Pavlova A.S."/>
            <person name="Zhuravleva D.E."/>
            <person name="Gogoleva N.V."/>
            <person name="Shagimardanova E.I."/>
            <person name="Markelova M.I."/>
            <person name="Yarullina D.R."/>
            <person name="Kayumov A.R."/>
        </authorList>
    </citation>
    <scope>NUCLEOTIDE SEQUENCE [LARGE SCALE GENOMIC DNA]</scope>
    <source>
        <strain evidence="4 5">HFD1</strain>
    </source>
</reference>
<feature type="region of interest" description="Disordered" evidence="2">
    <location>
        <begin position="61"/>
        <end position="84"/>
    </location>
</feature>
<evidence type="ECO:0000313" key="5">
    <source>
        <dbReference type="Proteomes" id="UP000503169"/>
    </source>
</evidence>
<feature type="domain" description="Phage capsid-like C-terminal" evidence="3">
    <location>
        <begin position="121"/>
        <end position="374"/>
    </location>
</feature>
<comment type="subcellular location">
    <subcellularLocation>
        <location evidence="1">Virion</location>
    </subcellularLocation>
</comment>
<dbReference type="EMBL" id="CP050919">
    <property type="protein sequence ID" value="QIX58960.1"/>
    <property type="molecule type" value="Genomic_DNA"/>
</dbReference>
<dbReference type="InterPro" id="IPR024455">
    <property type="entry name" value="Phage_capsid"/>
</dbReference>
<name>A0AAJ4KX71_LIMFE</name>
<evidence type="ECO:0000313" key="4">
    <source>
        <dbReference type="EMBL" id="QIX58960.1"/>
    </source>
</evidence>
<gene>
    <name evidence="4" type="ORF">HCY95_01399</name>
</gene>
<evidence type="ECO:0000259" key="3">
    <source>
        <dbReference type="Pfam" id="PF05065"/>
    </source>
</evidence>
<accession>A0AAJ4KX71</accession>
<dbReference type="NCBIfam" id="TIGR01554">
    <property type="entry name" value="major_cap_HK97"/>
    <property type="match status" value="1"/>
</dbReference>